<dbReference type="InParanoid" id="Q2HGQ7"/>
<keyword evidence="2" id="KW-0472">Membrane</keyword>
<protein>
    <submittedName>
        <fullName evidence="3">Uncharacterized protein</fullName>
    </submittedName>
</protein>
<keyword evidence="2" id="KW-1133">Transmembrane helix</keyword>
<dbReference type="EMBL" id="CH408029">
    <property type="protein sequence ID" value="EAQ92362.1"/>
    <property type="molecule type" value="Genomic_DNA"/>
</dbReference>
<feature type="region of interest" description="Disordered" evidence="1">
    <location>
        <begin position="1"/>
        <end position="42"/>
    </location>
</feature>
<name>Q2HGQ7_CHAGB</name>
<dbReference type="GeneID" id="4387118"/>
<dbReference type="AlphaFoldDB" id="Q2HGQ7"/>
<dbReference type="HOGENOM" id="CLU_2654269_0_0_1"/>
<organism evidence="3 4">
    <name type="scientific">Chaetomium globosum (strain ATCC 6205 / CBS 148.51 / DSM 1962 / NBRC 6347 / NRRL 1970)</name>
    <name type="common">Soil fungus</name>
    <dbReference type="NCBI Taxonomy" id="306901"/>
    <lineage>
        <taxon>Eukaryota</taxon>
        <taxon>Fungi</taxon>
        <taxon>Dikarya</taxon>
        <taxon>Ascomycota</taxon>
        <taxon>Pezizomycotina</taxon>
        <taxon>Sordariomycetes</taxon>
        <taxon>Sordariomycetidae</taxon>
        <taxon>Sordariales</taxon>
        <taxon>Chaetomiaceae</taxon>
        <taxon>Chaetomium</taxon>
    </lineage>
</organism>
<dbReference type="VEuPathDB" id="FungiDB:CHGG_00597"/>
<evidence type="ECO:0000256" key="2">
    <source>
        <dbReference type="SAM" id="Phobius"/>
    </source>
</evidence>
<keyword evidence="2" id="KW-0812">Transmembrane</keyword>
<gene>
    <name evidence="3" type="ORF">CHGG_00597</name>
</gene>
<accession>Q2HGQ7</accession>
<dbReference type="Proteomes" id="UP000001056">
    <property type="component" value="Unassembled WGS sequence"/>
</dbReference>
<sequence>MAATARAASGSESGPTRRQAPAHPSMDPSGQKKKAELERRPKKRTKLWAFAGIYKCTWSLAYFVRGGEPSPSPGDP</sequence>
<reference evidence="4" key="1">
    <citation type="journal article" date="2015" name="Genome Announc.">
        <title>Draft genome sequence of the cellulolytic fungus Chaetomium globosum.</title>
        <authorList>
            <person name="Cuomo C.A."/>
            <person name="Untereiner W.A."/>
            <person name="Ma L.-J."/>
            <person name="Grabherr M."/>
            <person name="Birren B.W."/>
        </authorList>
    </citation>
    <scope>NUCLEOTIDE SEQUENCE [LARGE SCALE GENOMIC DNA]</scope>
    <source>
        <strain evidence="4">ATCC 6205 / CBS 148.51 / DSM 1962 / NBRC 6347 / NRRL 1970</strain>
    </source>
</reference>
<feature type="transmembrane region" description="Helical" evidence="2">
    <location>
        <begin position="47"/>
        <end position="64"/>
    </location>
</feature>
<keyword evidence="4" id="KW-1185">Reference proteome</keyword>
<evidence type="ECO:0000256" key="1">
    <source>
        <dbReference type="SAM" id="MobiDB-lite"/>
    </source>
</evidence>
<evidence type="ECO:0000313" key="4">
    <source>
        <dbReference type="Proteomes" id="UP000001056"/>
    </source>
</evidence>
<evidence type="ECO:0000313" key="3">
    <source>
        <dbReference type="EMBL" id="EAQ92362.1"/>
    </source>
</evidence>
<proteinExistence type="predicted"/>
<dbReference type="RefSeq" id="XP_001219818.1">
    <property type="nucleotide sequence ID" value="XM_001219817.1"/>
</dbReference>